<keyword evidence="12" id="KW-0505">Motor protein</keyword>
<protein>
    <recommendedName>
        <fullName evidence="29">Dynein heavy chain</fullName>
    </recommendedName>
</protein>
<organism evidence="27 28">
    <name type="scientific">Pleodorina starrii</name>
    <dbReference type="NCBI Taxonomy" id="330485"/>
    <lineage>
        <taxon>Eukaryota</taxon>
        <taxon>Viridiplantae</taxon>
        <taxon>Chlorophyta</taxon>
        <taxon>core chlorophytes</taxon>
        <taxon>Chlorophyceae</taxon>
        <taxon>CS clade</taxon>
        <taxon>Chlamydomonadales</taxon>
        <taxon>Volvocaceae</taxon>
        <taxon>Pleodorina</taxon>
    </lineage>
</organism>
<dbReference type="GO" id="GO:0045505">
    <property type="term" value="F:dynein intermediate chain binding"/>
    <property type="evidence" value="ECO:0007669"/>
    <property type="project" value="InterPro"/>
</dbReference>
<dbReference type="GO" id="GO:0005524">
    <property type="term" value="F:ATP binding"/>
    <property type="evidence" value="ECO:0007669"/>
    <property type="project" value="UniProtKB-KW"/>
</dbReference>
<feature type="domain" description="Dynein heavy chain coiled coil stalk" evidence="20">
    <location>
        <begin position="3166"/>
        <end position="3509"/>
    </location>
</feature>
<dbReference type="GO" id="GO:0030286">
    <property type="term" value="C:dynein complex"/>
    <property type="evidence" value="ECO:0007669"/>
    <property type="project" value="UniProtKB-KW"/>
</dbReference>
<reference evidence="27 28" key="1">
    <citation type="journal article" date="2023" name="Commun. Biol.">
        <title>Reorganization of the ancestral sex-determining regions during the evolution of trioecy in Pleodorina starrii.</title>
        <authorList>
            <person name="Takahashi K."/>
            <person name="Suzuki S."/>
            <person name="Kawai-Toyooka H."/>
            <person name="Yamamoto K."/>
            <person name="Hamaji T."/>
            <person name="Ootsuki R."/>
            <person name="Yamaguchi H."/>
            <person name="Kawachi M."/>
            <person name="Higashiyama T."/>
            <person name="Nozaki H."/>
        </authorList>
    </citation>
    <scope>NUCLEOTIDE SEQUENCE [LARGE SCALE GENOMIC DNA]</scope>
    <source>
        <strain evidence="27 28">NIES-4479</strain>
    </source>
</reference>
<dbReference type="InterPro" id="IPR004273">
    <property type="entry name" value="Dynein_heavy_D6_P-loop"/>
</dbReference>
<dbReference type="InterPro" id="IPR035706">
    <property type="entry name" value="AAA_9"/>
</dbReference>
<feature type="region of interest" description="Disordered" evidence="16">
    <location>
        <begin position="465"/>
        <end position="484"/>
    </location>
</feature>
<dbReference type="Gene3D" id="6.10.140.1060">
    <property type="match status" value="1"/>
</dbReference>
<dbReference type="Pfam" id="PF12774">
    <property type="entry name" value="AAA_6"/>
    <property type="match status" value="1"/>
</dbReference>
<dbReference type="InterPro" id="IPR041466">
    <property type="entry name" value="Dynein_AAA5_ext"/>
</dbReference>
<feature type="domain" description="Dynein heavy chain linker" evidence="18">
    <location>
        <begin position="1318"/>
        <end position="1727"/>
    </location>
</feature>
<evidence type="ECO:0000256" key="6">
    <source>
        <dbReference type="ARBA" id="ARBA00022794"/>
    </source>
</evidence>
<feature type="domain" description="Dynein heavy chain C-terminal" evidence="26">
    <location>
        <begin position="4301"/>
        <end position="4630"/>
    </location>
</feature>
<dbReference type="InterPro" id="IPR026983">
    <property type="entry name" value="DHC"/>
</dbReference>
<dbReference type="InterPro" id="IPR041658">
    <property type="entry name" value="AAA_lid_11"/>
</dbReference>
<evidence type="ECO:0000256" key="5">
    <source>
        <dbReference type="ARBA" id="ARBA00022741"/>
    </source>
</evidence>
<dbReference type="Proteomes" id="UP001165080">
    <property type="component" value="Unassembled WGS sequence"/>
</dbReference>
<dbReference type="GO" id="GO:0051959">
    <property type="term" value="F:dynein light intermediate chain binding"/>
    <property type="evidence" value="ECO:0007669"/>
    <property type="project" value="InterPro"/>
</dbReference>
<feature type="domain" description="Dynein heavy chain 3 AAA+ lid" evidence="24">
    <location>
        <begin position="2731"/>
        <end position="2816"/>
    </location>
</feature>
<dbReference type="GO" id="GO:0005874">
    <property type="term" value="C:microtubule"/>
    <property type="evidence" value="ECO:0007669"/>
    <property type="project" value="UniProtKB-KW"/>
</dbReference>
<dbReference type="FunFam" id="1.10.8.1220:FF:000001">
    <property type="entry name" value="Dynein axonemal heavy chain 5"/>
    <property type="match status" value="1"/>
</dbReference>
<feature type="coiled-coil region" evidence="15">
    <location>
        <begin position="3394"/>
        <end position="3456"/>
    </location>
</feature>
<dbReference type="Gene3D" id="1.20.920.20">
    <property type="match status" value="1"/>
</dbReference>
<evidence type="ECO:0000256" key="7">
    <source>
        <dbReference type="ARBA" id="ARBA00022840"/>
    </source>
</evidence>
<dbReference type="GO" id="GO:0060271">
    <property type="term" value="P:cilium assembly"/>
    <property type="evidence" value="ECO:0007669"/>
    <property type="project" value="UniProtKB-ARBA"/>
</dbReference>
<dbReference type="Pfam" id="PF17852">
    <property type="entry name" value="Dynein_AAA_lid"/>
    <property type="match status" value="1"/>
</dbReference>
<dbReference type="InterPro" id="IPR041228">
    <property type="entry name" value="Dynein_C"/>
</dbReference>
<evidence type="ECO:0000256" key="1">
    <source>
        <dbReference type="ARBA" id="ARBA00004611"/>
    </source>
</evidence>
<evidence type="ECO:0000256" key="16">
    <source>
        <dbReference type="SAM" id="MobiDB-lite"/>
    </source>
</evidence>
<keyword evidence="28" id="KW-1185">Reference proteome</keyword>
<evidence type="ECO:0000259" key="19">
    <source>
        <dbReference type="Pfam" id="PF12774"/>
    </source>
</evidence>
<dbReference type="Gene3D" id="1.20.1270.280">
    <property type="match status" value="1"/>
</dbReference>
<feature type="domain" description="Dynein heavy chain AAA module D4" evidence="21">
    <location>
        <begin position="2894"/>
        <end position="3152"/>
    </location>
</feature>
<dbReference type="Pfam" id="PF03028">
    <property type="entry name" value="Dynein_heavy"/>
    <property type="match status" value="1"/>
</dbReference>
<keyword evidence="5" id="KW-0547">Nucleotide-binding</keyword>
<feature type="domain" description="Dynein heavy chain hydrolytic ATP-binding dynein motor region" evidence="19">
    <location>
        <begin position="1856"/>
        <end position="2189"/>
    </location>
</feature>
<feature type="region of interest" description="Disordered" evidence="16">
    <location>
        <begin position="914"/>
        <end position="949"/>
    </location>
</feature>
<dbReference type="EMBL" id="BRXU01000075">
    <property type="protein sequence ID" value="GLC62900.1"/>
    <property type="molecule type" value="Genomic_DNA"/>
</dbReference>
<dbReference type="Gene3D" id="1.10.8.1220">
    <property type="match status" value="1"/>
</dbReference>
<dbReference type="FunFam" id="1.20.58.1120:FF:000005">
    <property type="entry name" value="Dynein, axonemal, heavy chain 12"/>
    <property type="match status" value="1"/>
</dbReference>
<feature type="domain" description="Dynein heavy chain region D6 P-loop" evidence="17">
    <location>
        <begin position="4007"/>
        <end position="4118"/>
    </location>
</feature>
<dbReference type="FunFam" id="3.10.490.20:FF:000008">
    <property type="entry name" value="dynein heavy chain 2, axonemal"/>
    <property type="match status" value="1"/>
</dbReference>
<keyword evidence="6" id="KW-0970">Cilium biogenesis/degradation</keyword>
<evidence type="ECO:0000313" key="28">
    <source>
        <dbReference type="Proteomes" id="UP001165080"/>
    </source>
</evidence>
<sequence length="4634" mass="511675">MSSSYASSLADRVEPVPDAILPNALRQNPASVGLFKDEFRAAQRLRSSESVFIPEVLRTTYPPDLPPQGVAAAPAPTYVVPSSARPPTAKKAVGPGAFARPPPNLHNRSPVASKERTHELVEALNTPGQDWMLSRQARPTSPGRPRHPTEVRPTSALDLNLHSRIAVAHALAAGAAAAGLEVPGAAAAAAAGNQAASAAGRLPLRSPSPAGSVATADAVLVGGNIAATGTKLPRIPSPGTYAAAAEWGGSGAVSGGALAAAYVARAAAARPTSALQNDLTGFIQEMGEDERFANEAASRPVSAYPQQRSQKGGLGTVAAARGAGGNGTVASASGPANGSGGMASAALRPWTSKRAGLVETTSDSAAAGAVQHLRAASASLRKYTVPRNSTALSGVATTYARKPRAPYSNDLNTPTPSERIANNLSPLARGLSPRTLEILSPGGVSPTALGPLPHPTWREVDDTMDGSGSGGGAYEGGGGVPEADGVTTAARKHMSYMPLELFDNPEYDAYTPAEWVELGEAQGGTPAETTVYNVASDANVWIDCRVVDWDEAERLFIVTFANAANTGTKTKKVKRLNLRFKEEDPVLFERRLAEARAAREEAEQQLRLFFYIDSLALVEVLHTYNYAAALQRAALQVKDLSPAVLNRLAPDLLEDAADYFERAVKQAVLDYRRLDPLEEGRLMVLRLPERRVKPPAPPSGLLPVVPEGIDEAMVSFADVLGWSRAHLFSAIPELHAALVAMSDLAAIVGDQLLWCMAPLSEPFKEMGGNDFDIKDAGVLPFPLRKFEALQHAHLRRVLKFAEKKMIAAIGLLRRDGPLAAFLNDGRPYEEEDQLSDAHRSLLRRLGLQMAASVHVLLQRSATAYAETLESFQNDEGSLATAAADLQVPYGALREMFASGTFLTLQLMLEYTDPEPLSGEEEEDPSPGSEGSDYDGDDDAQNAHHADAPPPEILVGRFRILLSPSAEEITDVVVGLFEDMVSDLGQLPNIFISSRAADRNVVEFADFDVDQPGCEVGPLCDPEMLASDQIVSRANVRVRQSIFLAIEHAEEVAVLFGTAAEALAVDIPSILRQLEPLSTPLDQYHKWIGAFRAAAAAAAVAAPTQVLTGLLLVDTSPLKAALAAKAAAGEQALLDQLQCKTMDVARRVCARCEELSAKALAVSTSVRSVLELKAQLEATEQEVSEMTTWLLTSRERDAVRFAYRHATPEADIELATAAQAWPKRMSETLDRGWAKVKEEDRTFQSKLRAARDKMSMELSDISIAVQAFQDISTFTDMSELAHEGESLLVRIQQLAETATSINEDEELLGWEVTEWPAIRELSTDLEPYASLYSITNDFGMRYEEWLFGPVRDLNAEEVENNVGEWFKKMMRLSKSLPRPELRALAEQTRARLEEFKENVPIITAVCNPGMRARHWERLSTALGMRVFPGADGELNLQKLLLLGITQHLELLQELSDTASREMALERSLDRMVAEWAGIKFEVMAWKNTGGSILKGSSVEEAQMLLDDHVVKSQAMLSSPAAAPFLERIEGWVKKLYTMQEIIDSWMVAQQKWMFLGPVYGSEEIAKQMPKERWEFQAADTRFRGIMRAVEKTPEVLSFTDTQHLLAELQSCNYSFGVVERSLAAYLESKKLLFPRFFFLSNDELIEILSEAKEPLRIQPFAKKIIEAVKEFEFNADLEITALISIEDERVPLDNPVSTSGEMMPGVEFWLIKVEEQMRKSVAAVMRQSIKAYASTPRAKWILEWPGQVVLAVAQAYWTMGVVEALTTSGIFGLVEFGEQCRRELMEEVMLVRGQLKPLERATIGALVVLDVHARDVVAEMVNDKVSKVDDFSWQSRLRYYWEDNTMHVRMLNAECTYGYEYLGNSSRLVITPLTDRCYRTLLGAHHMNLGGAPAGPAGTGKTETTKDLAKAVAIQCVVFNCSDGLDYLAMGRFFKGLAASGAWACFDEFNRIELEVLSVVAQQVLTIQRAKAAGKKRFLFEGTDMILVPTCNVFITMNPGYAGRSELPDNLKALFRDVAMMVPDYALISEIILYSYGYLDARAMAQKLVQTYRLCSEQLSRQDHYDYGMRAVMAVLRAAGNLKRRYSGPDKSSDAYSEPVLMLRAITEVNLPKFLDEDVPLFRGILSDLFPGVSLPAIDYGNLTDALTSNAQRLNLQPLPSFIEKAIQLYEMIVVRHGLMLVGRSFSMKTVSIRVLAAALGDLCAAGKGEQKVKTSTINPKAVTMGQLYGQDDPLSKEWTDGVLAVAFRAAARDTSPDRKWVVLDGPVDAIWIENMNTVLDDNKKLCLNSGEIIAMQGLMNMIFEVQDLAVASPATVSRCGMVYMQPSLLGWRPVVQSWMNALPPVVPQDLKDHLNMLLEWLLPPCLRLVGKDCVQPVACQDINMVTSLTRLLQALLLPYLQQPPQQPKAAQRPADHVSEAGAAVDLLNLKLPGAECLFIFSLVWSVGATVDTAGRAAFSGHLRQFLRGEFGAYKSYVTGNACPVKTPMPADGSVYDWVYDSTTECWKVWMELRKVESISPDVDYSSIIVTTADVVRYNYLLERQVANHAPLLLVGPTGTGKSVYIKSFLSSKLDRSKWVHMVFNFSAQTSANMTQDIIDGKLDKRRKGVYGPPMGKQCAVFVDDLNMPQLDRYGAQPPIELLRQVMDHSGWYDRRDNSFRKLVDLQFLAAMGPPGGGRNPVTNRYLRHFHVIYATEFDAASLTRIFGALTDWWFSRCKYKEEVVALRDKVVAASLQLHAAVSAHLLPTPAKTHYIFNLRDLSKLFQGMSFVGEALDNDPERLQRLWVHEALRVYHDRLVDDVDREWIAKRIRAGVEEHFGSRFDRLLSRLADEGHEHGSSAPIGAANLRRLLFADFLIPGAEPRRYEEVTDFERLTAVVSEYLADLNAGSKKPLSLVLFQFCLEHVCRVARTIRQPGGHALLVGVGGSGRQSVTQLAAFIEDFQLFSIEVSSTYGMSNWHDDLKLAIRTAGEKGKDTVFMFSDSQILDETMVEELSSLLNTGEVPNLFDASELISIGETIRQRARTARMDGSRADLNNFFIDQVRRHLRVALCFSPVGDAFRERLRRFPSLTTCTTIDWFTVWPNDALASVAEQALGDLLLDARLRHQLADQCVHFHLTARTLTDRYLREAKRHFYVTPTSYLQLLDCFKTLLRRQQQSVSAQRRRYEVGLEKLAGTEEQVLLMRKELEEKQPRLIISGRETAELIALVEVQTAEADKVKTLVEAEEAKAKEEARKVGVIKQECEHDLAQAMPAYNAAIKALNTLTKNDISEVKGMKAPPMPVRLVMQAVCMLKGLQPTKVKDANTGKFVMDWWETSKRMLSDMGFLDSLMTFDKDNIPSDVIQALQPLLSRPDFQPAKIRKVSQAAFGLCSWVRAMDTYDRVAKVVAPKRKALQAAEEQLAVVKQDLAAKQAELQEVADRLSGLQAKLDAAKRRKAELEADVNLCEEKLDRATKLMAGLGGEKARWNQKVDELGDQYVRLIGDMLLSAGVIAYLGAFSSEYRAQAVETWVAQCATREIPCSENFSLIGALGNPVSMRQWAIWGLPKDDVSAANGIIVMESSRWPLCIDPQGQANKWIRNMESARHLLVLKPAADPNYLRSLAAALPLGTPVLLEGLGERLDASLEPVLLKHTFKSAGIQCIKLGDQVVEWGSGFRLYMTTKLRNPRYPPEVCTRVVLLNFCITPAGLEDQLLGIVVAKERPELEEEKNKLIITGAENSRKLLEIEDQILATLSANQGSILDDGEAVSMLQTSKQLSDEIAVKQQDAAKTEQAIDKARTAYQPIAKHVSVLYFCVAELLNIDPMYAFSLTYFIQLFLRAIEESPHSQIVQKRLTFLQDHFTFFLYVNVCRALFEKDKLLFAFTLAASIQVAAGSLPPNLVRFMVTGALSMDNPHPNPSPGWLSDQAWSNLCELEGMSEAFSGLRESILLHNDRWHTVHDSKAPHDQDLPGGLQERLDAFQRLLLTRCLAPDKLIPAVESYVAGSMGTRYIEPHDFKLSSIFADSASSVPIVFVLSPGSDPMADLLAFAEEKRKQVEAVSLGQGQGPIAERYISQGIKDGRWVVLQNCHLAKSFLPRLELICEQQLTSGDVHANFRLWLTSYPSDIFPASILENGLKITNEPPKGLRAGMERIYKSEPLSDKTFLDGAIRQPDAFKHLVFALAFFHCVAVGRRNYGPVGWNIPYAFNENDLRISLRQLRLFLDESITPPLRMLVYTAGECNYGGKVTDAKDRRTLMTLLEVYYRKEVAAGEAKLTPSGSYRIPPLGDYSHYLSVLTSLPLGEAPPEVFGLHPNATITRDLAEARQMLDGLALTTSSMAQAHQADAGRQSGLQAEEQAPAAAPADMVAGGITLRSITAEILAKVPADFDLETASNKYPVTYLESMNTVLVQELGRVNTLLRVIRVSLEELTRALRGEVVMSSELERVVHALNAGKVPELWLAKSFPSLKPLGPYIKELLERIQFFDSWLHDGPPVVFWISGFFFTQAFLTGAKQNYARKHRIPIDLIDFQHVVCDGPDDAVTAPEDGVLCNGMFLEAAGWDIVGHHLCESEPRVLFVQLPPVHFCPAKIGEKNEHVQLQEGWVLYTCPLYKTSERRGVLSTTGHSTNFVCDVSLPSSQPESHWILRGVALLTSLDS</sequence>
<evidence type="ECO:0000313" key="27">
    <source>
        <dbReference type="EMBL" id="GLC62900.1"/>
    </source>
</evidence>
<dbReference type="FunFam" id="1.10.8.710:FF:000004">
    <property type="entry name" value="Dynein axonemal heavy chain 6"/>
    <property type="match status" value="1"/>
</dbReference>
<evidence type="ECO:0000256" key="4">
    <source>
        <dbReference type="ARBA" id="ARBA00022701"/>
    </source>
</evidence>
<dbReference type="InterPro" id="IPR043160">
    <property type="entry name" value="Dynein_C_barrel"/>
</dbReference>
<evidence type="ECO:0000256" key="11">
    <source>
        <dbReference type="ARBA" id="ARBA00023069"/>
    </source>
</evidence>
<evidence type="ECO:0008006" key="29">
    <source>
        <dbReference type="Google" id="ProtNLM"/>
    </source>
</evidence>
<evidence type="ECO:0000259" key="23">
    <source>
        <dbReference type="Pfam" id="PF17852"/>
    </source>
</evidence>
<feature type="domain" description="Dynein heavy chain AAA lid" evidence="25">
    <location>
        <begin position="4154"/>
        <end position="4293"/>
    </location>
</feature>
<dbReference type="Pfam" id="PF12780">
    <property type="entry name" value="AAA_8"/>
    <property type="match status" value="1"/>
</dbReference>
<comment type="similarity">
    <text evidence="2">Belongs to the dynein heavy chain family.</text>
</comment>
<evidence type="ECO:0000259" key="26">
    <source>
        <dbReference type="Pfam" id="PF18199"/>
    </source>
</evidence>
<evidence type="ECO:0000259" key="17">
    <source>
        <dbReference type="Pfam" id="PF03028"/>
    </source>
</evidence>
<keyword evidence="3" id="KW-0963">Cytoplasm</keyword>
<dbReference type="InterPro" id="IPR043157">
    <property type="entry name" value="Dynein_AAA1S"/>
</dbReference>
<feature type="domain" description="Dynein heavy chain ATP-binding dynein motor region" evidence="22">
    <location>
        <begin position="3538"/>
        <end position="3760"/>
    </location>
</feature>
<evidence type="ECO:0000256" key="10">
    <source>
        <dbReference type="ARBA" id="ARBA00023054"/>
    </source>
</evidence>
<dbReference type="SUPFAM" id="SSF52540">
    <property type="entry name" value="P-loop containing nucleoside triphosphate hydrolases"/>
    <property type="match status" value="4"/>
</dbReference>
<comment type="caution">
    <text evidence="27">The sequence shown here is derived from an EMBL/GenBank/DDBJ whole genome shotgun (WGS) entry which is preliminary data.</text>
</comment>
<dbReference type="Gene3D" id="1.20.58.1120">
    <property type="match status" value="1"/>
</dbReference>
<keyword evidence="8" id="KW-0282">Flagellum</keyword>
<evidence type="ECO:0000256" key="13">
    <source>
        <dbReference type="ARBA" id="ARBA00023212"/>
    </source>
</evidence>
<dbReference type="InterPro" id="IPR042228">
    <property type="entry name" value="Dynein_linker_3"/>
</dbReference>
<feature type="compositionally biased region" description="Gly residues" evidence="16">
    <location>
        <begin position="467"/>
        <end position="480"/>
    </location>
</feature>
<keyword evidence="11" id="KW-0969">Cilium</keyword>
<dbReference type="Gene3D" id="1.10.8.720">
    <property type="entry name" value="Region D6 of dynein motor"/>
    <property type="match status" value="1"/>
</dbReference>
<accession>A0A9W6C3W1</accession>
<dbReference type="Gene3D" id="1.20.920.30">
    <property type="match status" value="1"/>
</dbReference>
<dbReference type="Pfam" id="PF12777">
    <property type="entry name" value="MT"/>
    <property type="match status" value="1"/>
</dbReference>
<dbReference type="FunFam" id="1.20.1270.280:FF:000001">
    <property type="entry name" value="dynein heavy chain 7, axonemal"/>
    <property type="match status" value="1"/>
</dbReference>
<dbReference type="FunFam" id="3.40.50.300:FF:000044">
    <property type="entry name" value="Dynein heavy chain 5, axonemal"/>
    <property type="match status" value="1"/>
</dbReference>
<dbReference type="Gene3D" id="3.20.180.20">
    <property type="entry name" value="Dynein heavy chain, N-terminal domain 2"/>
    <property type="match status" value="1"/>
</dbReference>
<dbReference type="FunFam" id="3.40.50.300:FF:001145">
    <property type="entry name" value="Putative dynein heavy chain"/>
    <property type="match status" value="1"/>
</dbReference>
<evidence type="ECO:0000256" key="15">
    <source>
        <dbReference type="SAM" id="Coils"/>
    </source>
</evidence>
<dbReference type="FunFam" id="1.20.140.100:FF:000001">
    <property type="entry name" value="dynein heavy chain 17, axonemal"/>
    <property type="match status" value="1"/>
</dbReference>
<keyword evidence="14" id="KW-0966">Cell projection</keyword>
<dbReference type="Gene3D" id="1.20.140.100">
    <property type="entry name" value="Dynein heavy chain, N-terminal domain 2"/>
    <property type="match status" value="1"/>
</dbReference>
<dbReference type="FunFam" id="3.40.50.300:FF:000362">
    <property type="entry name" value="Dynein, axonemal, heavy chain 6"/>
    <property type="match status" value="1"/>
</dbReference>
<dbReference type="GO" id="GO:0005929">
    <property type="term" value="C:cilium"/>
    <property type="evidence" value="ECO:0007669"/>
    <property type="project" value="UniProtKB-ARBA"/>
</dbReference>
<dbReference type="Gene3D" id="3.40.50.300">
    <property type="entry name" value="P-loop containing nucleotide triphosphate hydrolases"/>
    <property type="match status" value="5"/>
</dbReference>
<dbReference type="InterPro" id="IPR027417">
    <property type="entry name" value="P-loop_NTPase"/>
</dbReference>
<evidence type="ECO:0000256" key="3">
    <source>
        <dbReference type="ARBA" id="ARBA00022490"/>
    </source>
</evidence>
<evidence type="ECO:0000256" key="12">
    <source>
        <dbReference type="ARBA" id="ARBA00023175"/>
    </source>
</evidence>
<comment type="subcellular location">
    <subcellularLocation>
        <location evidence="1">Cytoplasm</location>
        <location evidence="1">Cytoskeleton</location>
        <location evidence="1">Flagellum axoneme</location>
    </subcellularLocation>
</comment>
<dbReference type="Pfam" id="PF12781">
    <property type="entry name" value="AAA_9"/>
    <property type="match status" value="1"/>
</dbReference>
<evidence type="ECO:0000256" key="14">
    <source>
        <dbReference type="ARBA" id="ARBA00023273"/>
    </source>
</evidence>
<dbReference type="FunFam" id="3.40.50.300:FF:001328">
    <property type="entry name" value="Dynein heavy chain 6, axonemal"/>
    <property type="match status" value="1"/>
</dbReference>
<dbReference type="Pfam" id="PF18199">
    <property type="entry name" value="Dynein_C"/>
    <property type="match status" value="1"/>
</dbReference>
<dbReference type="InterPro" id="IPR042222">
    <property type="entry name" value="Dynein_2_N"/>
</dbReference>
<evidence type="ECO:0000259" key="24">
    <source>
        <dbReference type="Pfam" id="PF17857"/>
    </source>
</evidence>
<evidence type="ECO:0000259" key="20">
    <source>
        <dbReference type="Pfam" id="PF12777"/>
    </source>
</evidence>
<dbReference type="InterPro" id="IPR042219">
    <property type="entry name" value="AAA_lid_11_sf"/>
</dbReference>
<dbReference type="GO" id="GO:0007018">
    <property type="term" value="P:microtubule-based movement"/>
    <property type="evidence" value="ECO:0007669"/>
    <property type="project" value="InterPro"/>
</dbReference>
<dbReference type="Gene3D" id="1.10.8.710">
    <property type="match status" value="1"/>
</dbReference>
<dbReference type="Pfam" id="PF17857">
    <property type="entry name" value="AAA_lid_1"/>
    <property type="match status" value="1"/>
</dbReference>
<feature type="region of interest" description="Disordered" evidence="16">
    <location>
        <begin position="4317"/>
        <end position="4336"/>
    </location>
</feature>
<evidence type="ECO:0000259" key="21">
    <source>
        <dbReference type="Pfam" id="PF12780"/>
    </source>
</evidence>
<dbReference type="FunFam" id="1.20.920.30:FF:000009">
    <property type="entry name" value="Dynein heavy chain 9"/>
    <property type="match status" value="1"/>
</dbReference>
<evidence type="ECO:0000259" key="18">
    <source>
        <dbReference type="Pfam" id="PF08393"/>
    </source>
</evidence>
<name>A0A9W6C3W1_9CHLO</name>
<feature type="region of interest" description="Disordered" evidence="16">
    <location>
        <begin position="81"/>
        <end position="151"/>
    </location>
</feature>
<dbReference type="Gene3D" id="3.10.490.20">
    <property type="match status" value="1"/>
</dbReference>
<dbReference type="FunFam" id="3.40.50.300:FF:002141">
    <property type="entry name" value="Dynein heavy chain"/>
    <property type="match status" value="1"/>
</dbReference>
<dbReference type="FunFam" id="1.20.920.20:FF:000006">
    <property type="entry name" value="Dynein, axonemal, heavy chain 6"/>
    <property type="match status" value="1"/>
</dbReference>
<feature type="domain" description="Dynein heavy chain AAA 5 extension" evidence="23">
    <location>
        <begin position="2354"/>
        <end position="2511"/>
    </location>
</feature>
<dbReference type="Pfam" id="PF12775">
    <property type="entry name" value="AAA_7"/>
    <property type="match status" value="1"/>
</dbReference>
<dbReference type="GO" id="GO:0008569">
    <property type="term" value="F:minus-end-directed microtubule motor activity"/>
    <property type="evidence" value="ECO:0007669"/>
    <property type="project" value="InterPro"/>
</dbReference>
<evidence type="ECO:0000256" key="8">
    <source>
        <dbReference type="ARBA" id="ARBA00022846"/>
    </source>
</evidence>
<dbReference type="Pfam" id="PF18198">
    <property type="entry name" value="AAA_lid_11"/>
    <property type="match status" value="1"/>
</dbReference>
<keyword evidence="10 15" id="KW-0175">Coiled coil</keyword>
<proteinExistence type="inferred from homology"/>
<gene>
    <name evidence="27" type="primary">PLESTBF000955</name>
    <name evidence="27" type="ORF">PLESTB_001957000</name>
</gene>
<keyword evidence="4" id="KW-0493">Microtubule</keyword>
<keyword evidence="7" id="KW-0067">ATP-binding</keyword>
<dbReference type="InterPro" id="IPR013602">
    <property type="entry name" value="Dynein_heavy_linker"/>
</dbReference>
<dbReference type="InterPro" id="IPR035699">
    <property type="entry name" value="AAA_6"/>
</dbReference>
<dbReference type="InterPro" id="IPR024743">
    <property type="entry name" value="Dynein_HC_stalk"/>
</dbReference>
<evidence type="ECO:0000259" key="25">
    <source>
        <dbReference type="Pfam" id="PF18198"/>
    </source>
</evidence>
<dbReference type="InterPro" id="IPR041589">
    <property type="entry name" value="DNAH3_AAA_lid_1"/>
</dbReference>
<dbReference type="PANTHER" id="PTHR45703">
    <property type="entry name" value="DYNEIN HEAVY CHAIN"/>
    <property type="match status" value="1"/>
</dbReference>
<dbReference type="Gene3D" id="1.10.287.2620">
    <property type="match status" value="1"/>
</dbReference>
<dbReference type="PANTHER" id="PTHR45703:SF1">
    <property type="entry name" value="DYNEINS HEAVY CHAIN"/>
    <property type="match status" value="1"/>
</dbReference>
<evidence type="ECO:0000256" key="2">
    <source>
        <dbReference type="ARBA" id="ARBA00008887"/>
    </source>
</evidence>
<evidence type="ECO:0000259" key="22">
    <source>
        <dbReference type="Pfam" id="PF12781"/>
    </source>
</evidence>
<evidence type="ECO:0000256" key="9">
    <source>
        <dbReference type="ARBA" id="ARBA00023017"/>
    </source>
</evidence>
<dbReference type="Gene3D" id="1.10.472.130">
    <property type="match status" value="1"/>
</dbReference>
<keyword evidence="9" id="KW-0243">Dynein</keyword>
<dbReference type="InterPro" id="IPR024317">
    <property type="entry name" value="Dynein_heavy_chain_D4_dom"/>
</dbReference>
<keyword evidence="13" id="KW-0206">Cytoskeleton</keyword>
<dbReference type="Pfam" id="PF08393">
    <property type="entry name" value="DHC_N2"/>
    <property type="match status" value="1"/>
</dbReference>